<keyword evidence="1" id="KW-1133">Transmembrane helix</keyword>
<evidence type="ECO:0000313" key="3">
    <source>
        <dbReference type="Proteomes" id="UP000555411"/>
    </source>
</evidence>
<accession>A0A842I6C4</accession>
<keyword evidence="1" id="KW-0472">Membrane</keyword>
<proteinExistence type="predicted"/>
<dbReference type="EMBL" id="JACLQD010000002">
    <property type="protein sequence ID" value="MBC2835176.1"/>
    <property type="molecule type" value="Genomic_DNA"/>
</dbReference>
<dbReference type="AlphaFoldDB" id="A0A842I6C4"/>
<dbReference type="Proteomes" id="UP000555411">
    <property type="component" value="Unassembled WGS sequence"/>
</dbReference>
<feature type="transmembrane region" description="Helical" evidence="1">
    <location>
        <begin position="33"/>
        <end position="52"/>
    </location>
</feature>
<dbReference type="InterPro" id="IPR009781">
    <property type="entry name" value="DUF1345"/>
</dbReference>
<dbReference type="RefSeq" id="WP_185796802.1">
    <property type="nucleotide sequence ID" value="NZ_JACLQD010000002.1"/>
</dbReference>
<feature type="transmembrane region" description="Helical" evidence="1">
    <location>
        <begin position="185"/>
        <end position="203"/>
    </location>
</feature>
<feature type="transmembrane region" description="Helical" evidence="1">
    <location>
        <begin position="72"/>
        <end position="92"/>
    </location>
</feature>
<organism evidence="2 3">
    <name type="scientific">Paragemmobacter straminiformis</name>
    <dbReference type="NCBI Taxonomy" id="2045119"/>
    <lineage>
        <taxon>Bacteria</taxon>
        <taxon>Pseudomonadati</taxon>
        <taxon>Pseudomonadota</taxon>
        <taxon>Alphaproteobacteria</taxon>
        <taxon>Rhodobacterales</taxon>
        <taxon>Paracoccaceae</taxon>
        <taxon>Paragemmobacter</taxon>
    </lineage>
</organism>
<feature type="transmembrane region" description="Helical" evidence="1">
    <location>
        <begin position="148"/>
        <end position="165"/>
    </location>
</feature>
<dbReference type="Pfam" id="PF07077">
    <property type="entry name" value="DUF1345"/>
    <property type="match status" value="1"/>
</dbReference>
<comment type="caution">
    <text evidence="2">The sequence shown here is derived from an EMBL/GenBank/DDBJ whole genome shotgun (WGS) entry which is preliminary data.</text>
</comment>
<protein>
    <submittedName>
        <fullName evidence="2">DUF1345 domain-containing protein</fullName>
    </submittedName>
</protein>
<reference evidence="2 3" key="1">
    <citation type="journal article" date="2017" name="Int. J. Syst. Evol. Microbiol.">
        <title>Gemmobacter straminiformis sp. nov., isolated from an artificial fountain.</title>
        <authorList>
            <person name="Kang J.Y."/>
            <person name="Kim M.J."/>
            <person name="Chun J."/>
            <person name="Son K.P."/>
            <person name="Jahng K.Y."/>
        </authorList>
    </citation>
    <scope>NUCLEOTIDE SEQUENCE [LARGE SCALE GENOMIC DNA]</scope>
    <source>
        <strain evidence="2 3">CAM-8</strain>
    </source>
</reference>
<name>A0A842I6C4_9RHOB</name>
<feature type="transmembrane region" description="Helical" evidence="1">
    <location>
        <begin position="104"/>
        <end position="127"/>
    </location>
</feature>
<gene>
    <name evidence="2" type="ORF">H7F16_06625</name>
</gene>
<evidence type="ECO:0000256" key="1">
    <source>
        <dbReference type="SAM" id="Phobius"/>
    </source>
</evidence>
<keyword evidence="3" id="KW-1185">Reference proteome</keyword>
<keyword evidence="1" id="KW-0812">Transmembrane</keyword>
<evidence type="ECO:0000313" key="2">
    <source>
        <dbReference type="EMBL" id="MBC2835176.1"/>
    </source>
</evidence>
<sequence length="207" mass="22194">MGIKHPRFLLFLVVALVAGAAARAVVPLEEAVVLGFDAGALVFLGSCLQLWLVDHPDAIRLREARDDGGRVLLALVALMVLASVLLALALMIRARNAIGGEVAAIILGTLVLAWLCANLVHAFHYANLYHAPPARQKPGGLRFPGGEVPLFADFCYFAFVIGMTSQVSDVAIESRPMRRLATLHGLQAFFFNLGVLALTINMLSQAL</sequence>